<dbReference type="EMBL" id="JBHFFA010000001">
    <property type="protein sequence ID" value="KAL2650887.1"/>
    <property type="molecule type" value="Genomic_DNA"/>
</dbReference>
<name>A0ABD1ZII3_9MARC</name>
<proteinExistence type="inferred from homology"/>
<reference evidence="6 7" key="1">
    <citation type="submission" date="2024-09" db="EMBL/GenBank/DDBJ databases">
        <title>Chromosome-scale assembly of Riccia fluitans.</title>
        <authorList>
            <person name="Paukszto L."/>
            <person name="Sawicki J."/>
            <person name="Karawczyk K."/>
            <person name="Piernik-Szablinska J."/>
            <person name="Szczecinska M."/>
            <person name="Mazdziarz M."/>
        </authorList>
    </citation>
    <scope>NUCLEOTIDE SEQUENCE [LARGE SCALE GENOMIC DNA]</scope>
    <source>
        <strain evidence="6">Rf_01</strain>
        <tissue evidence="6">Aerial parts of the thallus</tissue>
    </source>
</reference>
<comment type="caution">
    <text evidence="6">The sequence shown here is derived from an EMBL/GenBank/DDBJ whole genome shotgun (WGS) entry which is preliminary data.</text>
</comment>
<dbReference type="Pfam" id="PF05633">
    <property type="entry name" value="ROH1-like"/>
    <property type="match status" value="2"/>
</dbReference>
<evidence type="ECO:0000313" key="7">
    <source>
        <dbReference type="Proteomes" id="UP001605036"/>
    </source>
</evidence>
<evidence type="ECO:0000313" key="6">
    <source>
        <dbReference type="EMBL" id="KAL2650887.1"/>
    </source>
</evidence>
<comment type="subcellular location">
    <subcellularLocation>
        <location evidence="1">Membrane</location>
        <topology evidence="1">Single-pass membrane protein</topology>
    </subcellularLocation>
</comment>
<comment type="similarity">
    <text evidence="5">Belongs to the ROH1 family.</text>
</comment>
<organism evidence="6 7">
    <name type="scientific">Riccia fluitans</name>
    <dbReference type="NCBI Taxonomy" id="41844"/>
    <lineage>
        <taxon>Eukaryota</taxon>
        <taxon>Viridiplantae</taxon>
        <taxon>Streptophyta</taxon>
        <taxon>Embryophyta</taxon>
        <taxon>Marchantiophyta</taxon>
        <taxon>Marchantiopsida</taxon>
        <taxon>Marchantiidae</taxon>
        <taxon>Marchantiales</taxon>
        <taxon>Ricciaceae</taxon>
        <taxon>Riccia</taxon>
    </lineage>
</organism>
<evidence type="ECO:0000256" key="3">
    <source>
        <dbReference type="ARBA" id="ARBA00022989"/>
    </source>
</evidence>
<protein>
    <submittedName>
        <fullName evidence="6">Uncharacterized protein</fullName>
    </submittedName>
</protein>
<keyword evidence="2" id="KW-0812">Transmembrane</keyword>
<keyword evidence="4" id="KW-0472">Membrane</keyword>
<dbReference type="Proteomes" id="UP001605036">
    <property type="component" value="Unassembled WGS sequence"/>
</dbReference>
<gene>
    <name evidence="6" type="ORF">R1flu_019015</name>
</gene>
<dbReference type="GO" id="GO:0016020">
    <property type="term" value="C:membrane"/>
    <property type="evidence" value="ECO:0007669"/>
    <property type="project" value="UniProtKB-SubCell"/>
</dbReference>
<dbReference type="AlphaFoldDB" id="A0ABD1ZII3"/>
<evidence type="ECO:0000256" key="4">
    <source>
        <dbReference type="ARBA" id="ARBA00023136"/>
    </source>
</evidence>
<sequence>MVLLFPFRQHGFQSDRKELPYLYTEDVTKFYSTLTRGLDNLEKAVSSDGFSFTFLGLAIDLLRSTHSGVLLVTEKLRLPSCCKGEEWLNEYMDETVKLLDVCNVVKAGISGMEHYQVLVDVAVRALETLTNVRHQGQRALHALLTCKQEMSRIENEHKVLMEHKIEAEGKLAVNSLCDKHVENKFVKWNGFWGVLFAMKITSSYICRLLLSTVVYAGPSLSVSFETVAVRVPWTNSLVRLQQCVNDEITKTRNVRKCTFMLLNEVEVLESALGELRAQLNNGVRGHGTSQEDAEKIRQRALSLKQFVQKFQTGVETFDWHVNDLFDEIVEGRNKLLNIVNSSTR</sequence>
<dbReference type="InterPro" id="IPR008511">
    <property type="entry name" value="ROH1-like"/>
</dbReference>
<accession>A0ABD1ZII3</accession>
<dbReference type="PANTHER" id="PTHR31509">
    <property type="entry name" value="BPS1-LIKE PROTEIN"/>
    <property type="match status" value="1"/>
</dbReference>
<evidence type="ECO:0000256" key="1">
    <source>
        <dbReference type="ARBA" id="ARBA00004167"/>
    </source>
</evidence>
<evidence type="ECO:0000256" key="5">
    <source>
        <dbReference type="ARBA" id="ARBA00035114"/>
    </source>
</evidence>
<keyword evidence="7" id="KW-1185">Reference proteome</keyword>
<evidence type="ECO:0000256" key="2">
    <source>
        <dbReference type="ARBA" id="ARBA00022692"/>
    </source>
</evidence>
<keyword evidence="3" id="KW-1133">Transmembrane helix</keyword>